<keyword evidence="2" id="KW-0472">Membrane</keyword>
<dbReference type="Proteomes" id="UP000604737">
    <property type="component" value="Unassembled WGS sequence"/>
</dbReference>
<evidence type="ECO:0000313" key="3">
    <source>
        <dbReference type="EMBL" id="GHD60780.1"/>
    </source>
</evidence>
<feature type="transmembrane region" description="Helical" evidence="2">
    <location>
        <begin position="70"/>
        <end position="91"/>
    </location>
</feature>
<accession>A0ABQ3H047</accession>
<comment type="caution">
    <text evidence="3">The sequence shown here is derived from an EMBL/GenBank/DDBJ whole genome shotgun (WGS) entry which is preliminary data.</text>
</comment>
<organism evidence="3 4">
    <name type="scientific">Jeongeupia chitinilytica</name>
    <dbReference type="NCBI Taxonomy" id="1041641"/>
    <lineage>
        <taxon>Bacteria</taxon>
        <taxon>Pseudomonadati</taxon>
        <taxon>Pseudomonadota</taxon>
        <taxon>Betaproteobacteria</taxon>
        <taxon>Neisseriales</taxon>
        <taxon>Chitinibacteraceae</taxon>
        <taxon>Jeongeupia</taxon>
    </lineage>
</organism>
<gene>
    <name evidence="3" type="ORF">GCM10007350_14340</name>
</gene>
<feature type="region of interest" description="Disordered" evidence="1">
    <location>
        <begin position="1"/>
        <end position="27"/>
    </location>
</feature>
<dbReference type="NCBIfam" id="NF041109">
    <property type="entry name" value="VF_TspB_C_term"/>
    <property type="match status" value="1"/>
</dbReference>
<keyword evidence="4" id="KW-1185">Reference proteome</keyword>
<evidence type="ECO:0000256" key="2">
    <source>
        <dbReference type="SAM" id="Phobius"/>
    </source>
</evidence>
<keyword evidence="2" id="KW-0812">Transmembrane</keyword>
<dbReference type="EMBL" id="BMYO01000003">
    <property type="protein sequence ID" value="GHD60780.1"/>
    <property type="molecule type" value="Genomic_DNA"/>
</dbReference>
<sequence length="92" mass="10128">MTKENDWSKKGNDAVGKSDQEVRDSLNIGDRDLSRAFKQDRFLSGGCPSDKSFSLMGHSVTMPLSGMCSWLQVLGNILVAITFIACVFIVVR</sequence>
<name>A0ABQ3H047_9NEIS</name>
<protein>
    <submittedName>
        <fullName evidence="3">Uncharacterized protein</fullName>
    </submittedName>
</protein>
<proteinExistence type="predicted"/>
<evidence type="ECO:0000256" key="1">
    <source>
        <dbReference type="SAM" id="MobiDB-lite"/>
    </source>
</evidence>
<reference evidence="4" key="1">
    <citation type="journal article" date="2019" name="Int. J. Syst. Evol. Microbiol.">
        <title>The Global Catalogue of Microorganisms (GCM) 10K type strain sequencing project: providing services to taxonomists for standard genome sequencing and annotation.</title>
        <authorList>
            <consortium name="The Broad Institute Genomics Platform"/>
            <consortium name="The Broad Institute Genome Sequencing Center for Infectious Disease"/>
            <person name="Wu L."/>
            <person name="Ma J."/>
        </authorList>
    </citation>
    <scope>NUCLEOTIDE SEQUENCE [LARGE SCALE GENOMIC DNA]</scope>
    <source>
        <strain evidence="4">KCTC 23701</strain>
    </source>
</reference>
<evidence type="ECO:0000313" key="4">
    <source>
        <dbReference type="Proteomes" id="UP000604737"/>
    </source>
</evidence>
<keyword evidence="2" id="KW-1133">Transmembrane helix</keyword>